<reference evidence="1" key="1">
    <citation type="submission" date="2021-01" db="EMBL/GenBank/DDBJ databases">
        <authorList>
            <consortium name="Genoscope - CEA"/>
            <person name="William W."/>
        </authorList>
    </citation>
    <scope>NUCLEOTIDE SEQUENCE</scope>
</reference>
<name>A0A8S1NIM3_9CILI</name>
<sequence length="114" mass="13595">MQLHQEYIKTGIIIILNPLILATMDKLKKIIVKESAHFKMQDLTSLFDNKMGCLSQRMKYYTLEIGLTIQDMNIDMGRLQIQMEVFMKVFFLNKISIIVQVDYYIMMEIIRRRI</sequence>
<protein>
    <submittedName>
        <fullName evidence="1">Uncharacterized protein</fullName>
    </submittedName>
</protein>
<organism evidence="1 3">
    <name type="scientific">Paramecium sonneborni</name>
    <dbReference type="NCBI Taxonomy" id="65129"/>
    <lineage>
        <taxon>Eukaryota</taxon>
        <taxon>Sar</taxon>
        <taxon>Alveolata</taxon>
        <taxon>Ciliophora</taxon>
        <taxon>Intramacronucleata</taxon>
        <taxon>Oligohymenophorea</taxon>
        <taxon>Peniculida</taxon>
        <taxon>Parameciidae</taxon>
        <taxon>Paramecium</taxon>
    </lineage>
</organism>
<comment type="caution">
    <text evidence="1">The sequence shown here is derived from an EMBL/GenBank/DDBJ whole genome shotgun (WGS) entry which is preliminary data.</text>
</comment>
<dbReference type="Proteomes" id="UP000692954">
    <property type="component" value="Unassembled WGS sequence"/>
</dbReference>
<evidence type="ECO:0000313" key="2">
    <source>
        <dbReference type="EMBL" id="CAD8090242.1"/>
    </source>
</evidence>
<evidence type="ECO:0000313" key="1">
    <source>
        <dbReference type="EMBL" id="CAD8090236.1"/>
    </source>
</evidence>
<evidence type="ECO:0000313" key="3">
    <source>
        <dbReference type="Proteomes" id="UP000692954"/>
    </source>
</evidence>
<dbReference type="EMBL" id="CAJJDN010000055">
    <property type="protein sequence ID" value="CAD8090236.1"/>
    <property type="molecule type" value="Genomic_DNA"/>
</dbReference>
<gene>
    <name evidence="1" type="ORF">PSON_ATCC_30995.1.T0550214</name>
    <name evidence="2" type="ORF">PSON_ATCC_30995.1.T0550217</name>
</gene>
<dbReference type="EMBL" id="CAJJDN010000055">
    <property type="protein sequence ID" value="CAD8090242.1"/>
    <property type="molecule type" value="Genomic_DNA"/>
</dbReference>
<accession>A0A8S1NIM3</accession>
<dbReference type="AlphaFoldDB" id="A0A8S1NIM3"/>
<proteinExistence type="predicted"/>
<keyword evidence="3" id="KW-1185">Reference proteome</keyword>